<proteinExistence type="predicted"/>
<gene>
    <name evidence="2" type="ORF">MYCFIDRAFT_173896</name>
</gene>
<feature type="coiled-coil region" evidence="1">
    <location>
        <begin position="275"/>
        <end position="302"/>
    </location>
</feature>
<keyword evidence="3" id="KW-1185">Reference proteome</keyword>
<dbReference type="EMBL" id="KB446557">
    <property type="protein sequence ID" value="EME85024.1"/>
    <property type="molecule type" value="Genomic_DNA"/>
</dbReference>
<dbReference type="GeneID" id="19333087"/>
<dbReference type="Proteomes" id="UP000016932">
    <property type="component" value="Unassembled WGS sequence"/>
</dbReference>
<sequence>MPTSFGYNHPPLLTTERDLTLSSVCPTSSDDHVSVCTRHLSVQIAATMNRTSDLSRPHSPCVESCKFWKLRSTRRILQGVRRGRHRTLKLCKACLTVSTVSIRRPGKLIVGCKVREWASYRSFRLQGFTAYTVRLLVHYDFSCTAFVRPYDFYLSFSKPYENSSRTNHLVHFLGPTVDLVHFFTPYDLSRTFLWAVRLITSDHTSLTIHLVQTLEYDSSRILTALHYSMRAKHRFAMLPMSVILPESHDKATLERSAAYLQTELAISQRRYRLLEDDFIDLKERYEKRCHDLEEQLLRTYQLCKLQEFQKEKAVAYCSDLIDLGRPGRHHWISFLPIAGALWLTLGWGNGQFDDQCLDGKESSCMIIGPKGFPCLIGQPPRISFQSPDGSPTSPVPTYSVLPQISSICQEASSLQARGRTPTSLYAYFSGPRLEPGLVLSPVSRSWCVMKLAGNVGIDFEVSTVKAKTIADGQRFVACCVDRDLKQGRILIALIVVKTILQLMPQ</sequence>
<evidence type="ECO:0000256" key="1">
    <source>
        <dbReference type="SAM" id="Coils"/>
    </source>
</evidence>
<accession>M3A1H3</accession>
<dbReference type="RefSeq" id="XP_007925521.1">
    <property type="nucleotide sequence ID" value="XM_007927330.1"/>
</dbReference>
<organism evidence="2 3">
    <name type="scientific">Pseudocercospora fijiensis (strain CIRAD86)</name>
    <name type="common">Black leaf streak disease fungus</name>
    <name type="synonym">Mycosphaerella fijiensis</name>
    <dbReference type="NCBI Taxonomy" id="383855"/>
    <lineage>
        <taxon>Eukaryota</taxon>
        <taxon>Fungi</taxon>
        <taxon>Dikarya</taxon>
        <taxon>Ascomycota</taxon>
        <taxon>Pezizomycotina</taxon>
        <taxon>Dothideomycetes</taxon>
        <taxon>Dothideomycetidae</taxon>
        <taxon>Mycosphaerellales</taxon>
        <taxon>Mycosphaerellaceae</taxon>
        <taxon>Pseudocercospora</taxon>
    </lineage>
</organism>
<dbReference type="KEGG" id="pfj:MYCFIDRAFT_173896"/>
<keyword evidence="1" id="KW-0175">Coiled coil</keyword>
<name>M3A1H3_PSEFD</name>
<dbReference type="VEuPathDB" id="FungiDB:MYCFIDRAFT_173896"/>
<dbReference type="AlphaFoldDB" id="M3A1H3"/>
<reference evidence="2 3" key="1">
    <citation type="journal article" date="2012" name="PLoS Pathog.">
        <title>Diverse lifestyles and strategies of plant pathogenesis encoded in the genomes of eighteen Dothideomycetes fungi.</title>
        <authorList>
            <person name="Ohm R.A."/>
            <person name="Feau N."/>
            <person name="Henrissat B."/>
            <person name="Schoch C.L."/>
            <person name="Horwitz B.A."/>
            <person name="Barry K.W."/>
            <person name="Condon B.J."/>
            <person name="Copeland A.C."/>
            <person name="Dhillon B."/>
            <person name="Glaser F."/>
            <person name="Hesse C.N."/>
            <person name="Kosti I."/>
            <person name="LaButti K."/>
            <person name="Lindquist E.A."/>
            <person name="Lucas S."/>
            <person name="Salamov A.A."/>
            <person name="Bradshaw R.E."/>
            <person name="Ciuffetti L."/>
            <person name="Hamelin R.C."/>
            <person name="Kema G.H.J."/>
            <person name="Lawrence C."/>
            <person name="Scott J.A."/>
            <person name="Spatafora J.W."/>
            <person name="Turgeon B.G."/>
            <person name="de Wit P.J.G.M."/>
            <person name="Zhong S."/>
            <person name="Goodwin S.B."/>
            <person name="Grigoriev I.V."/>
        </authorList>
    </citation>
    <scope>NUCLEOTIDE SEQUENCE [LARGE SCALE GENOMIC DNA]</scope>
    <source>
        <strain evidence="2 3">CIRAD86</strain>
    </source>
</reference>
<evidence type="ECO:0000313" key="2">
    <source>
        <dbReference type="EMBL" id="EME85024.1"/>
    </source>
</evidence>
<evidence type="ECO:0000313" key="3">
    <source>
        <dbReference type="Proteomes" id="UP000016932"/>
    </source>
</evidence>
<dbReference type="HOGENOM" id="CLU_539819_0_0_1"/>
<protein>
    <submittedName>
        <fullName evidence="2">Uncharacterized protein</fullName>
    </submittedName>
</protein>